<protein>
    <submittedName>
        <fullName evidence="3">Uncharacterized protein</fullName>
    </submittedName>
</protein>
<feature type="compositionally biased region" description="Basic and acidic residues" evidence="1">
    <location>
        <begin position="1"/>
        <end position="18"/>
    </location>
</feature>
<name>A0A2S3ZWT5_ARTGL</name>
<sequence length="195" mass="21550">MNSSHQKLDAEGPRDPQQEQRATNTSRGRGLAHAARREWYLLKVDLFLDGRVPGRRRKEILNDLRNIIDAEADIHTLQEAISGLGEPRELAASYAEGTSKKRVLWTAGVAAGLAALMVYWILGLTYTLGMLSVAHQAGGEFSSHFFFVDVLVFSTAEGIGIGWSGDAALWFPLGLAALAFIGTSRAWRVFRRRPR</sequence>
<gene>
    <name evidence="3" type="ORF">CVS27_10050</name>
</gene>
<evidence type="ECO:0000256" key="2">
    <source>
        <dbReference type="SAM" id="Phobius"/>
    </source>
</evidence>
<evidence type="ECO:0000313" key="4">
    <source>
        <dbReference type="Proteomes" id="UP000237061"/>
    </source>
</evidence>
<feature type="region of interest" description="Disordered" evidence="1">
    <location>
        <begin position="1"/>
        <end position="30"/>
    </location>
</feature>
<dbReference type="Pfam" id="PF22564">
    <property type="entry name" value="HAAS"/>
    <property type="match status" value="1"/>
</dbReference>
<evidence type="ECO:0000256" key="1">
    <source>
        <dbReference type="SAM" id="MobiDB-lite"/>
    </source>
</evidence>
<keyword evidence="2" id="KW-1133">Transmembrane helix</keyword>
<feature type="transmembrane region" description="Helical" evidence="2">
    <location>
        <begin position="167"/>
        <end position="187"/>
    </location>
</feature>
<keyword evidence="2" id="KW-0812">Transmembrane</keyword>
<feature type="transmembrane region" description="Helical" evidence="2">
    <location>
        <begin position="103"/>
        <end position="122"/>
    </location>
</feature>
<reference evidence="3 4" key="1">
    <citation type="submission" date="2018-01" db="EMBL/GenBank/DDBJ databases">
        <title>Arthrobacter sp. nov., from glaciers in China.</title>
        <authorList>
            <person name="Liu Q."/>
            <person name="Xin Y.-H."/>
        </authorList>
    </citation>
    <scope>NUCLEOTIDE SEQUENCE [LARGE SCALE GENOMIC DNA]</scope>
    <source>
        <strain evidence="3 4">HLT2-12-2</strain>
    </source>
</reference>
<dbReference type="AlphaFoldDB" id="A0A2S3ZWT5"/>
<dbReference type="EMBL" id="PPXC01000006">
    <property type="protein sequence ID" value="POH73688.1"/>
    <property type="molecule type" value="Genomic_DNA"/>
</dbReference>
<dbReference type="RefSeq" id="WP_103465584.1">
    <property type="nucleotide sequence ID" value="NZ_PPXC01000006.1"/>
</dbReference>
<organism evidence="3 4">
    <name type="scientific">Arthrobacter glacialis</name>
    <dbReference type="NCBI Taxonomy" id="1664"/>
    <lineage>
        <taxon>Bacteria</taxon>
        <taxon>Bacillati</taxon>
        <taxon>Actinomycetota</taxon>
        <taxon>Actinomycetes</taxon>
        <taxon>Micrococcales</taxon>
        <taxon>Micrococcaceae</taxon>
        <taxon>Arthrobacter</taxon>
    </lineage>
</organism>
<keyword evidence="4" id="KW-1185">Reference proteome</keyword>
<keyword evidence="2" id="KW-0472">Membrane</keyword>
<proteinExistence type="predicted"/>
<accession>A0A2S3ZWT5</accession>
<comment type="caution">
    <text evidence="3">The sequence shown here is derived from an EMBL/GenBank/DDBJ whole genome shotgun (WGS) entry which is preliminary data.</text>
</comment>
<dbReference type="Proteomes" id="UP000237061">
    <property type="component" value="Unassembled WGS sequence"/>
</dbReference>
<evidence type="ECO:0000313" key="3">
    <source>
        <dbReference type="EMBL" id="POH73688.1"/>
    </source>
</evidence>